<evidence type="ECO:0000256" key="7">
    <source>
        <dbReference type="ARBA" id="ARBA00022839"/>
    </source>
</evidence>
<keyword evidence="9 15" id="KW-0460">Magnesium</keyword>
<keyword evidence="3 15" id="KW-0547">Nucleotide-binding</keyword>
<evidence type="ECO:0000256" key="11">
    <source>
        <dbReference type="ARBA" id="ARBA00023204"/>
    </source>
</evidence>
<evidence type="ECO:0000256" key="4">
    <source>
        <dbReference type="ARBA" id="ARBA00022763"/>
    </source>
</evidence>
<dbReference type="Gene3D" id="3.40.50.300">
    <property type="entry name" value="P-loop containing nucleotide triphosphate hydrolases"/>
    <property type="match status" value="3"/>
</dbReference>
<dbReference type="Gene3D" id="3.90.320.10">
    <property type="match status" value="1"/>
</dbReference>
<gene>
    <name evidence="15 20" type="primary">recB</name>
    <name evidence="20" type="ORF">GCM10009789_46230</name>
</gene>
<keyword evidence="10 15" id="KW-0238">DNA-binding</keyword>
<dbReference type="InterPro" id="IPR011335">
    <property type="entry name" value="Restrct_endonuc-II-like"/>
</dbReference>
<dbReference type="InterPro" id="IPR038726">
    <property type="entry name" value="PDDEXK_AddAB-type"/>
</dbReference>
<dbReference type="InterPro" id="IPR004586">
    <property type="entry name" value="RecB"/>
</dbReference>
<dbReference type="InterPro" id="IPR027417">
    <property type="entry name" value="P-loop_NTPase"/>
</dbReference>
<protein>
    <recommendedName>
        <fullName evidence="15">RecBCD enzyme subunit RecB</fullName>
        <ecNumber evidence="15">3.1.11.5</ecNumber>
        <ecNumber evidence="15">5.6.2.4</ecNumber>
    </recommendedName>
    <alternativeName>
        <fullName evidence="15">DNA 3'-5' helicase subunit RecB</fullName>
    </alternativeName>
    <alternativeName>
        <fullName evidence="15">Exonuclease V subunit RecB</fullName>
        <shortName evidence="15">ExoV subunit RecB</shortName>
    </alternativeName>
    <alternativeName>
        <fullName evidence="15">Helicase/nuclease RecBCD subunit RecB</fullName>
    </alternativeName>
</protein>
<evidence type="ECO:0000256" key="17">
    <source>
        <dbReference type="SAM" id="MobiDB-lite"/>
    </source>
</evidence>
<dbReference type="PANTHER" id="PTHR11070:SF23">
    <property type="entry name" value="RECBCD ENZYME SUBUNIT RECB"/>
    <property type="match status" value="1"/>
</dbReference>
<evidence type="ECO:0000256" key="9">
    <source>
        <dbReference type="ARBA" id="ARBA00022842"/>
    </source>
</evidence>
<feature type="domain" description="UvrD-like helicase C-terminal" evidence="19">
    <location>
        <begin position="353"/>
        <end position="613"/>
    </location>
</feature>
<dbReference type="Pfam" id="PF12705">
    <property type="entry name" value="PDDEXK_1"/>
    <property type="match status" value="1"/>
</dbReference>
<feature type="region of interest" description="Disordered" evidence="17">
    <location>
        <begin position="792"/>
        <end position="824"/>
    </location>
</feature>
<dbReference type="InterPro" id="IPR014016">
    <property type="entry name" value="UvrD-like_ATP-bd"/>
</dbReference>
<dbReference type="Proteomes" id="UP001500393">
    <property type="component" value="Unassembled WGS sequence"/>
</dbReference>
<keyword evidence="11 15" id="KW-0234">DNA repair</keyword>
<comment type="catalytic activity">
    <reaction evidence="14 15">
        <text>ATP + H2O = ADP + phosphate + H(+)</text>
        <dbReference type="Rhea" id="RHEA:13065"/>
        <dbReference type="ChEBI" id="CHEBI:15377"/>
        <dbReference type="ChEBI" id="CHEBI:15378"/>
        <dbReference type="ChEBI" id="CHEBI:30616"/>
        <dbReference type="ChEBI" id="CHEBI:43474"/>
        <dbReference type="ChEBI" id="CHEBI:456216"/>
        <dbReference type="EC" id="5.6.2.4"/>
    </reaction>
</comment>
<organism evidence="20 21">
    <name type="scientific">Kribbella sancticallisti</name>
    <dbReference type="NCBI Taxonomy" id="460087"/>
    <lineage>
        <taxon>Bacteria</taxon>
        <taxon>Bacillati</taxon>
        <taxon>Actinomycetota</taxon>
        <taxon>Actinomycetes</taxon>
        <taxon>Propionibacteriales</taxon>
        <taxon>Kribbellaceae</taxon>
        <taxon>Kribbella</taxon>
    </lineage>
</organism>
<comment type="catalytic activity">
    <reaction evidence="15">
        <text>Exonucleolytic cleavage (in the presence of ATP) in either 5'- to 3'- or 3'- to 5'-direction to yield 5'-phosphooligonucleotides.</text>
        <dbReference type="EC" id="3.1.11.5"/>
    </reaction>
</comment>
<comment type="domain">
    <text evidence="15">The N-terminal DNA-binding domain is a ssDNA-dependent ATPase and has ATP-dependent 3'-5' helicase function. This domain interacts with RecC.</text>
</comment>
<comment type="miscellaneous">
    <text evidence="15">In the RecBCD complex, RecB has a slow 3'-5' helicase, an exonuclease activity and loads RecA onto ssDNA, RecD has a fast 5'-3' helicase activity, while RecC stimulates the ATPase and processivity of the RecB helicase and contributes to recognition of the Chi site.</text>
</comment>
<evidence type="ECO:0000256" key="2">
    <source>
        <dbReference type="ARBA" id="ARBA00022723"/>
    </source>
</evidence>
<comment type="subunit">
    <text evidence="15">Heterotrimer of RecB, RecC and RecD. All subunits contribute to DNA-binding. Interacts with RecA.</text>
</comment>
<feature type="active site" description="For nuclease activity" evidence="15">
    <location>
        <position position="990"/>
    </location>
</feature>
<evidence type="ECO:0000256" key="14">
    <source>
        <dbReference type="ARBA" id="ARBA00048988"/>
    </source>
</evidence>
<evidence type="ECO:0000256" key="5">
    <source>
        <dbReference type="ARBA" id="ARBA00022801"/>
    </source>
</evidence>
<evidence type="ECO:0000259" key="18">
    <source>
        <dbReference type="PROSITE" id="PS51198"/>
    </source>
</evidence>
<dbReference type="PROSITE" id="PS51198">
    <property type="entry name" value="UVRD_HELICASE_ATP_BIND"/>
    <property type="match status" value="1"/>
</dbReference>
<feature type="binding site" evidence="16">
    <location>
        <begin position="19"/>
        <end position="26"/>
    </location>
    <ligand>
        <name>ATP</name>
        <dbReference type="ChEBI" id="CHEBI:30616"/>
    </ligand>
</feature>
<evidence type="ECO:0000313" key="21">
    <source>
        <dbReference type="Proteomes" id="UP001500393"/>
    </source>
</evidence>
<dbReference type="InterPro" id="IPR011604">
    <property type="entry name" value="PDDEXK-like_dom_sf"/>
</dbReference>
<comment type="caution">
    <text evidence="20">The sequence shown here is derived from an EMBL/GenBank/DDBJ whole genome shotgun (WGS) entry which is preliminary data.</text>
</comment>
<keyword evidence="6 15" id="KW-0347">Helicase</keyword>
<dbReference type="InterPro" id="IPR000212">
    <property type="entry name" value="DNA_helicase_UvrD/REP"/>
</dbReference>
<keyword evidence="12 15" id="KW-0413">Isomerase</keyword>
<dbReference type="SUPFAM" id="SSF52540">
    <property type="entry name" value="P-loop containing nucleoside triphosphate hydrolases"/>
    <property type="match status" value="1"/>
</dbReference>
<evidence type="ECO:0000256" key="3">
    <source>
        <dbReference type="ARBA" id="ARBA00022741"/>
    </source>
</evidence>
<keyword evidence="5 15" id="KW-0378">Hydrolase</keyword>
<feature type="region of interest" description="Nuclease activity, interacts with RecD and RecA" evidence="15">
    <location>
        <begin position="775"/>
        <end position="1098"/>
    </location>
</feature>
<feature type="domain" description="UvrD-like helicase ATP-binding" evidence="18">
    <location>
        <begin position="1"/>
        <end position="326"/>
    </location>
</feature>
<evidence type="ECO:0000256" key="13">
    <source>
        <dbReference type="ARBA" id="ARBA00034617"/>
    </source>
</evidence>
<dbReference type="EMBL" id="BAAAOS010000032">
    <property type="protein sequence ID" value="GAA1587448.1"/>
    <property type="molecule type" value="Genomic_DNA"/>
</dbReference>
<dbReference type="PROSITE" id="PS51217">
    <property type="entry name" value="UVRD_HELICASE_CTER"/>
    <property type="match status" value="1"/>
</dbReference>
<keyword evidence="2 15" id="KW-0479">Metal-binding</keyword>
<dbReference type="EC" id="5.6.2.4" evidence="15"/>
<dbReference type="Gene3D" id="1.10.3170.10">
    <property type="entry name" value="Recbcd, chain B, domain 2"/>
    <property type="match status" value="1"/>
</dbReference>
<dbReference type="Gene3D" id="1.10.486.10">
    <property type="entry name" value="PCRA, domain 4"/>
    <property type="match status" value="1"/>
</dbReference>
<dbReference type="RefSeq" id="WP_344217185.1">
    <property type="nucleotide sequence ID" value="NZ_BAAAOS010000032.1"/>
</dbReference>
<keyword evidence="1 15" id="KW-0540">Nuclease</keyword>
<name>A0ABN2DWT4_9ACTN</name>
<evidence type="ECO:0000256" key="10">
    <source>
        <dbReference type="ARBA" id="ARBA00023125"/>
    </source>
</evidence>
<keyword evidence="8 15" id="KW-0067">ATP-binding</keyword>
<dbReference type="PANTHER" id="PTHR11070">
    <property type="entry name" value="UVRD / RECB / PCRA DNA HELICASE FAMILY MEMBER"/>
    <property type="match status" value="1"/>
</dbReference>
<evidence type="ECO:0000256" key="8">
    <source>
        <dbReference type="ARBA" id="ARBA00022840"/>
    </source>
</evidence>
<dbReference type="HAMAP" id="MF_01485">
    <property type="entry name" value="RecB"/>
    <property type="match status" value="1"/>
</dbReference>
<keyword evidence="21" id="KW-1185">Reference proteome</keyword>
<evidence type="ECO:0000256" key="1">
    <source>
        <dbReference type="ARBA" id="ARBA00022722"/>
    </source>
</evidence>
<dbReference type="EC" id="3.1.11.5" evidence="15"/>
<feature type="binding site" evidence="15">
    <location>
        <position position="990"/>
    </location>
    <ligand>
        <name>Mg(2+)</name>
        <dbReference type="ChEBI" id="CHEBI:18420"/>
    </ligand>
</feature>
<dbReference type="SUPFAM" id="SSF52980">
    <property type="entry name" value="Restriction endonuclease-like"/>
    <property type="match status" value="1"/>
</dbReference>
<feature type="binding site" evidence="15">
    <location>
        <position position="841"/>
    </location>
    <ligand>
        <name>Mg(2+)</name>
        <dbReference type="ChEBI" id="CHEBI:18420"/>
    </ligand>
</feature>
<comment type="domain">
    <text evidence="15">The C-terminal domain has nuclease activity and interacts with RecD. It interacts with RecA, facilitating its loading onto ssDNA.</text>
</comment>
<evidence type="ECO:0000256" key="15">
    <source>
        <dbReference type="HAMAP-Rule" id="MF_01485"/>
    </source>
</evidence>
<dbReference type="Pfam" id="PF13361">
    <property type="entry name" value="UvrD_C"/>
    <property type="match status" value="1"/>
</dbReference>
<feature type="region of interest" description="DNA-binding and helicase activity, interacts with RecC" evidence="15">
    <location>
        <begin position="1"/>
        <end position="762"/>
    </location>
</feature>
<reference evidence="20 21" key="1">
    <citation type="journal article" date="2019" name="Int. J. Syst. Evol. Microbiol.">
        <title>The Global Catalogue of Microorganisms (GCM) 10K type strain sequencing project: providing services to taxonomists for standard genome sequencing and annotation.</title>
        <authorList>
            <consortium name="The Broad Institute Genomics Platform"/>
            <consortium name="The Broad Institute Genome Sequencing Center for Infectious Disease"/>
            <person name="Wu L."/>
            <person name="Ma J."/>
        </authorList>
    </citation>
    <scope>NUCLEOTIDE SEQUENCE [LARGE SCALE GENOMIC DNA]</scope>
    <source>
        <strain evidence="20 21">JCM 14969</strain>
    </source>
</reference>
<keyword evidence="7 15" id="KW-0269">Exonuclease</keyword>
<feature type="binding site" evidence="15">
    <location>
        <position position="973"/>
    </location>
    <ligand>
        <name>Mg(2+)</name>
        <dbReference type="ChEBI" id="CHEBI:18420"/>
    </ligand>
</feature>
<evidence type="ECO:0000256" key="16">
    <source>
        <dbReference type="PROSITE-ProRule" id="PRU00560"/>
    </source>
</evidence>
<comment type="function">
    <text evidence="15">A helicase/nuclease that prepares dsDNA breaks (DSB) for recombinational DNA repair. Binds to DSBs and unwinds DNA via a highly rapid and processive ATP-dependent bidirectional helicase activity. Unwinds dsDNA until it encounters a Chi (crossover hotspot instigator) sequence from the 3' direction. Cuts ssDNA a few nucleotides 3' to the Chi site. The properties and activities of the enzyme are changed at Chi. The Chi-altered holoenzyme produces a long 3'-ssDNA overhang and facilitates RecA-binding to the ssDNA for homologous DNA recombination and repair. Holoenzyme degrades any linearized DNA that is unable to undergo homologous recombination. In the holoenzyme this subunit contributes ATPase, 3'-5' helicase, exonuclease activity and loads RecA onto ssDNA.</text>
</comment>
<evidence type="ECO:0000256" key="12">
    <source>
        <dbReference type="ARBA" id="ARBA00023235"/>
    </source>
</evidence>
<sequence length="1098" mass="120108">MEPFDLLGPLPKGTTVLEASAGTGKTYALAGLVTRYVAEGNARLDEMLLITFGRAASQELRERVRSQLLEAEQALADPSPWFDDSGLLGHLVRGPADEVALRHTRLRDALANFDAATIATTHQFCQLVLRSLGVAGDTDAGVTLVEDLGDLVAEVVDDLYLQHFGSSPEKPPITRSTALEIATKVVANPHTRLVPETYAEVSPEGVRVKFAHAVLAEMERRKRRLGILGYDDLLTRLAAALEDPAAPARQRMQRRWSVVMVDEFQDTDPVQWKVIDAAFNGHSTLVLIGDPKQAIYAFRGGDIETYLQAAGTARQRRTLDKNWRSDQPLVDCLQVVLGGARLGHQDIVVHKVAASNQGSRLVGAPSDAPFRLRVARREQFGSATRKSIAMDDLRDHIAEDLAADIGRLLAAGATYADRPLRAGDIAVIVEAHKDARACREALAKAGVPAVYSGDLDIFSSQAAKDWLCLLEAFEQPHRSGLVRAAATTMFFGETAVSLHAGGDDLTDRIGQTLRAWADQLRVRGVAAVFEAAQLSGMAERVLSWRGGERDMTDLAHLTELLHETAHRERFGLPALLDWLREECTGKGRTTERTRRLDSDAAAVQIMTVWVSKGLQYPVVYLPFGFNRHIFDDDELLLFHENGVRSLDIGGRNHGGHKANEKRWRAEVAGDDIRLTYVALTRAQSQVVAWWAPSWDEINGGISRLLRGRKQGDPVVPDSLDRATSDDDVLIWLRRWQQAGGPVVEESVVAEHVEPGREALPGGLSVGLFSREIDLAWRRTSYSGLIRAAEQQVGGVASEHEEDELADESVDPLPTSDTASSEAMPSPMEGLPVGATFGSLVHAVLEEADPHAPDLHAELAGRVRDQLPLWRVEVTPDVLATAMLPMHTTPLGPLVPGLTLGELGLNDRLRELDFEIPLSGGDQAVAADVRLAQLAPLLRSHLAADDPLLPYADRLEQPLLGRQTLRGYLTGSIDVVLRVPHGDSHRFVVVDYKTNRLGDPEQPATSADYGPDQLAAAMLHSDYPLQALLYLVVLHRYLRWRLPEYDPATHLGGVVYLYLRGMCGPETPLVNDHPAGVFTWPVPPTLVLALSDLLDGRAT</sequence>
<evidence type="ECO:0000259" key="19">
    <source>
        <dbReference type="PROSITE" id="PS51217"/>
    </source>
</evidence>
<accession>A0ABN2DWT4</accession>
<keyword evidence="4 15" id="KW-0227">DNA damage</keyword>
<feature type="compositionally biased region" description="Acidic residues" evidence="17">
    <location>
        <begin position="799"/>
        <end position="809"/>
    </location>
</feature>
<evidence type="ECO:0000313" key="20">
    <source>
        <dbReference type="EMBL" id="GAA1587448.1"/>
    </source>
</evidence>
<comment type="similarity">
    <text evidence="15">Belongs to the helicase family. UvrD subfamily.</text>
</comment>
<evidence type="ECO:0000256" key="6">
    <source>
        <dbReference type="ARBA" id="ARBA00022806"/>
    </source>
</evidence>
<comment type="catalytic activity">
    <reaction evidence="13 15">
        <text>Couples ATP hydrolysis with the unwinding of duplex DNA by translocating in the 3'-5' direction.</text>
        <dbReference type="EC" id="5.6.2.4"/>
    </reaction>
</comment>
<dbReference type="CDD" id="cd22352">
    <property type="entry name" value="RecB_C-like"/>
    <property type="match status" value="1"/>
</dbReference>
<dbReference type="Pfam" id="PF00580">
    <property type="entry name" value="UvrD-helicase"/>
    <property type="match status" value="1"/>
</dbReference>
<proteinExistence type="inferred from homology"/>
<comment type="cofactor">
    <cofactor evidence="15">
        <name>Mg(2+)</name>
        <dbReference type="ChEBI" id="CHEBI:18420"/>
    </cofactor>
    <text evidence="15">Binds 1 Mg(2+) ion per subunit.</text>
</comment>
<dbReference type="InterPro" id="IPR014017">
    <property type="entry name" value="DNA_helicase_UvrD-like_C"/>
</dbReference>